<evidence type="ECO:0000313" key="2">
    <source>
        <dbReference type="EMBL" id="KAG7648969.1"/>
    </source>
</evidence>
<accession>A0A8T2GNE1</accession>
<evidence type="ECO:0000256" key="1">
    <source>
        <dbReference type="SAM" id="MobiDB-lite"/>
    </source>
</evidence>
<protein>
    <submittedName>
        <fullName evidence="2">Uncharacterized protein</fullName>
    </submittedName>
</protein>
<feature type="region of interest" description="Disordered" evidence="1">
    <location>
        <begin position="1"/>
        <end position="25"/>
    </location>
</feature>
<organism evidence="2 3">
    <name type="scientific">Arabidopsis thaliana x Arabidopsis arenosa</name>
    <dbReference type="NCBI Taxonomy" id="1240361"/>
    <lineage>
        <taxon>Eukaryota</taxon>
        <taxon>Viridiplantae</taxon>
        <taxon>Streptophyta</taxon>
        <taxon>Embryophyta</taxon>
        <taxon>Tracheophyta</taxon>
        <taxon>Spermatophyta</taxon>
        <taxon>Magnoliopsida</taxon>
        <taxon>eudicotyledons</taxon>
        <taxon>Gunneridae</taxon>
        <taxon>Pentapetalae</taxon>
        <taxon>rosids</taxon>
        <taxon>malvids</taxon>
        <taxon>Brassicales</taxon>
        <taxon>Brassicaceae</taxon>
        <taxon>Camelineae</taxon>
        <taxon>Arabidopsis</taxon>
    </lineage>
</organism>
<feature type="compositionally biased region" description="Basic residues" evidence="1">
    <location>
        <begin position="7"/>
        <end position="16"/>
    </location>
</feature>
<gene>
    <name evidence="2" type="ORF">ISN45_At01g040520</name>
</gene>
<reference evidence="2 3" key="1">
    <citation type="submission" date="2020-12" db="EMBL/GenBank/DDBJ databases">
        <title>Concerted genomic and epigenomic changes stabilize Arabidopsis allopolyploids.</title>
        <authorList>
            <person name="Chen Z."/>
        </authorList>
    </citation>
    <scope>NUCLEOTIDE SEQUENCE [LARGE SCALE GENOMIC DNA]</scope>
    <source>
        <strain evidence="2">Allo738</strain>
        <tissue evidence="2">Leaf</tissue>
    </source>
</reference>
<name>A0A8T2GNE1_9BRAS</name>
<dbReference type="EMBL" id="JAEFBK010000001">
    <property type="protein sequence ID" value="KAG7648969.1"/>
    <property type="molecule type" value="Genomic_DNA"/>
</dbReference>
<comment type="caution">
    <text evidence="2">The sequence shown here is derived from an EMBL/GenBank/DDBJ whole genome shotgun (WGS) entry which is preliminary data.</text>
</comment>
<keyword evidence="3" id="KW-1185">Reference proteome</keyword>
<proteinExistence type="predicted"/>
<dbReference type="Proteomes" id="UP000694240">
    <property type="component" value="Chromosome 1"/>
</dbReference>
<evidence type="ECO:0000313" key="3">
    <source>
        <dbReference type="Proteomes" id="UP000694240"/>
    </source>
</evidence>
<dbReference type="AlphaFoldDB" id="A0A8T2GNE1"/>
<sequence length="25" mass="2946">MNQRGRSTNRRSRSFSRSRLAVEGH</sequence>